<evidence type="ECO:0000313" key="2">
    <source>
        <dbReference type="EMBL" id="TEB28737.1"/>
    </source>
</evidence>
<sequence length="245" mass="26674">MTRGMGIGYLRYHRGASARLQLRHSASSRWSQRSIEASQCRPQQYATLLVLRSPLSFRCRASIHLPRPLHNLLVGTTFDLRHLCFLHLPQWTGPVSSRRTSPPIDHLVNSLRGFLAFRLPCAASVTPCPLSRTPVRASLGYLRDTPCGGGLFYLPEVQREYRQSHGTPGRAILGCGAGSGIMGNREQTDSDGGIFGGERCVYALPQTSRVMLPDGSLDGDGDGDGEAQGGVSTENETLSKWPSLA</sequence>
<dbReference type="Proteomes" id="UP000298030">
    <property type="component" value="Unassembled WGS sequence"/>
</dbReference>
<dbReference type="AlphaFoldDB" id="A0A4Y7T3K2"/>
<gene>
    <name evidence="2" type="ORF">FA13DRAFT_756542</name>
</gene>
<name>A0A4Y7T3K2_COPMI</name>
<evidence type="ECO:0000256" key="1">
    <source>
        <dbReference type="SAM" id="MobiDB-lite"/>
    </source>
</evidence>
<accession>A0A4Y7T3K2</accession>
<dbReference type="EMBL" id="QPFP01000030">
    <property type="protein sequence ID" value="TEB28737.1"/>
    <property type="molecule type" value="Genomic_DNA"/>
</dbReference>
<keyword evidence="3" id="KW-1185">Reference proteome</keyword>
<feature type="compositionally biased region" description="Polar residues" evidence="1">
    <location>
        <begin position="231"/>
        <end position="245"/>
    </location>
</feature>
<feature type="region of interest" description="Disordered" evidence="1">
    <location>
        <begin position="211"/>
        <end position="245"/>
    </location>
</feature>
<evidence type="ECO:0000313" key="3">
    <source>
        <dbReference type="Proteomes" id="UP000298030"/>
    </source>
</evidence>
<comment type="caution">
    <text evidence="2">The sequence shown here is derived from an EMBL/GenBank/DDBJ whole genome shotgun (WGS) entry which is preliminary data.</text>
</comment>
<protein>
    <submittedName>
        <fullName evidence="2">Uncharacterized protein</fullName>
    </submittedName>
</protein>
<proteinExistence type="predicted"/>
<organism evidence="2 3">
    <name type="scientific">Coprinellus micaceus</name>
    <name type="common">Glistening ink-cap mushroom</name>
    <name type="synonym">Coprinus micaceus</name>
    <dbReference type="NCBI Taxonomy" id="71717"/>
    <lineage>
        <taxon>Eukaryota</taxon>
        <taxon>Fungi</taxon>
        <taxon>Dikarya</taxon>
        <taxon>Basidiomycota</taxon>
        <taxon>Agaricomycotina</taxon>
        <taxon>Agaricomycetes</taxon>
        <taxon>Agaricomycetidae</taxon>
        <taxon>Agaricales</taxon>
        <taxon>Agaricineae</taxon>
        <taxon>Psathyrellaceae</taxon>
        <taxon>Coprinellus</taxon>
    </lineage>
</organism>
<reference evidence="2 3" key="1">
    <citation type="journal article" date="2019" name="Nat. Ecol. Evol.">
        <title>Megaphylogeny resolves global patterns of mushroom evolution.</title>
        <authorList>
            <person name="Varga T."/>
            <person name="Krizsan K."/>
            <person name="Foldi C."/>
            <person name="Dima B."/>
            <person name="Sanchez-Garcia M."/>
            <person name="Sanchez-Ramirez S."/>
            <person name="Szollosi G.J."/>
            <person name="Szarkandi J.G."/>
            <person name="Papp V."/>
            <person name="Albert L."/>
            <person name="Andreopoulos W."/>
            <person name="Angelini C."/>
            <person name="Antonin V."/>
            <person name="Barry K.W."/>
            <person name="Bougher N.L."/>
            <person name="Buchanan P."/>
            <person name="Buyck B."/>
            <person name="Bense V."/>
            <person name="Catcheside P."/>
            <person name="Chovatia M."/>
            <person name="Cooper J."/>
            <person name="Damon W."/>
            <person name="Desjardin D."/>
            <person name="Finy P."/>
            <person name="Geml J."/>
            <person name="Haridas S."/>
            <person name="Hughes K."/>
            <person name="Justo A."/>
            <person name="Karasinski D."/>
            <person name="Kautmanova I."/>
            <person name="Kiss B."/>
            <person name="Kocsube S."/>
            <person name="Kotiranta H."/>
            <person name="LaButti K.M."/>
            <person name="Lechner B.E."/>
            <person name="Liimatainen K."/>
            <person name="Lipzen A."/>
            <person name="Lukacs Z."/>
            <person name="Mihaltcheva S."/>
            <person name="Morgado L.N."/>
            <person name="Niskanen T."/>
            <person name="Noordeloos M.E."/>
            <person name="Ohm R.A."/>
            <person name="Ortiz-Santana B."/>
            <person name="Ovrebo C."/>
            <person name="Racz N."/>
            <person name="Riley R."/>
            <person name="Savchenko A."/>
            <person name="Shiryaev A."/>
            <person name="Soop K."/>
            <person name="Spirin V."/>
            <person name="Szebenyi C."/>
            <person name="Tomsovsky M."/>
            <person name="Tulloss R.E."/>
            <person name="Uehling J."/>
            <person name="Grigoriev I.V."/>
            <person name="Vagvolgyi C."/>
            <person name="Papp T."/>
            <person name="Martin F.M."/>
            <person name="Miettinen O."/>
            <person name="Hibbett D.S."/>
            <person name="Nagy L.G."/>
        </authorList>
    </citation>
    <scope>NUCLEOTIDE SEQUENCE [LARGE SCALE GENOMIC DNA]</scope>
    <source>
        <strain evidence="2 3">FP101781</strain>
    </source>
</reference>